<dbReference type="GO" id="GO:0015031">
    <property type="term" value="P:protein transport"/>
    <property type="evidence" value="ECO:0007669"/>
    <property type="project" value="UniProtKB-UniRule"/>
</dbReference>
<keyword evidence="6 9" id="KW-0333">Golgi apparatus</keyword>
<evidence type="ECO:0000256" key="3">
    <source>
        <dbReference type="ARBA" id="ARBA00020983"/>
    </source>
</evidence>
<evidence type="ECO:0000256" key="9">
    <source>
        <dbReference type="PIRNR" id="PIRNR015415"/>
    </source>
</evidence>
<reference evidence="11 12" key="1">
    <citation type="submission" date="2022-12" db="EMBL/GenBank/DDBJ databases">
        <title>Chromosome-scale assembly of the Ensete ventricosum genome.</title>
        <authorList>
            <person name="Dussert Y."/>
            <person name="Stocks J."/>
            <person name="Wendawek A."/>
            <person name="Woldeyes F."/>
            <person name="Nichols R.A."/>
            <person name="Borrell J.S."/>
        </authorList>
    </citation>
    <scope>NUCLEOTIDE SEQUENCE [LARGE SCALE GENOMIC DNA]</scope>
    <source>
        <strain evidence="12">cv. Maze</strain>
        <tissue evidence="11">Seeds</tissue>
    </source>
</reference>
<feature type="compositionally biased region" description="Basic and acidic residues" evidence="10">
    <location>
        <begin position="539"/>
        <end position="548"/>
    </location>
</feature>
<keyword evidence="4 9" id="KW-0813">Transport</keyword>
<comment type="similarity">
    <text evidence="2 9">Belongs to the COG8 family.</text>
</comment>
<dbReference type="PANTHER" id="PTHR21311">
    <property type="entry name" value="CONSERVED OLIGOMERIC GOLGI COMPLEX COMPONENT 8"/>
    <property type="match status" value="1"/>
</dbReference>
<evidence type="ECO:0000256" key="2">
    <source>
        <dbReference type="ARBA" id="ARBA00006419"/>
    </source>
</evidence>
<feature type="region of interest" description="Disordered" evidence="10">
    <location>
        <begin position="1"/>
        <end position="24"/>
    </location>
</feature>
<dbReference type="EMBL" id="JAQQAF010000009">
    <property type="protein sequence ID" value="KAJ8460875.1"/>
    <property type="molecule type" value="Genomic_DNA"/>
</dbReference>
<evidence type="ECO:0000256" key="6">
    <source>
        <dbReference type="ARBA" id="ARBA00023034"/>
    </source>
</evidence>
<evidence type="ECO:0000313" key="12">
    <source>
        <dbReference type="Proteomes" id="UP001222027"/>
    </source>
</evidence>
<dbReference type="PANTHER" id="PTHR21311:SF0">
    <property type="entry name" value="CONSERVED OLIGOMERIC GOLGI COMPLEX SUBUNIT 8"/>
    <property type="match status" value="1"/>
</dbReference>
<comment type="subunit">
    <text evidence="9">Component of the conserved oligomeric Golgi complex which is composed of eight different subunits and is required for normal Golgi morphology and localization.</text>
</comment>
<organism evidence="11 12">
    <name type="scientific">Ensete ventricosum</name>
    <name type="common">Abyssinian banana</name>
    <name type="synonym">Musa ensete</name>
    <dbReference type="NCBI Taxonomy" id="4639"/>
    <lineage>
        <taxon>Eukaryota</taxon>
        <taxon>Viridiplantae</taxon>
        <taxon>Streptophyta</taxon>
        <taxon>Embryophyta</taxon>
        <taxon>Tracheophyta</taxon>
        <taxon>Spermatophyta</taxon>
        <taxon>Magnoliopsida</taxon>
        <taxon>Liliopsida</taxon>
        <taxon>Zingiberales</taxon>
        <taxon>Musaceae</taxon>
        <taxon>Ensete</taxon>
    </lineage>
</organism>
<dbReference type="GO" id="GO:0006891">
    <property type="term" value="P:intra-Golgi vesicle-mediated transport"/>
    <property type="evidence" value="ECO:0007669"/>
    <property type="project" value="TreeGrafter"/>
</dbReference>
<keyword evidence="12" id="KW-1185">Reference proteome</keyword>
<dbReference type="GO" id="GO:0017119">
    <property type="term" value="C:Golgi transport complex"/>
    <property type="evidence" value="ECO:0007669"/>
    <property type="project" value="UniProtKB-UniRule"/>
</dbReference>
<keyword evidence="5 9" id="KW-0653">Protein transport</keyword>
<dbReference type="AlphaFoldDB" id="A0AAV8Q146"/>
<dbReference type="InterPro" id="IPR007255">
    <property type="entry name" value="COG8"/>
</dbReference>
<evidence type="ECO:0000256" key="7">
    <source>
        <dbReference type="ARBA" id="ARBA00023136"/>
    </source>
</evidence>
<comment type="subcellular location">
    <subcellularLocation>
        <location evidence="1 9">Golgi apparatus membrane</location>
        <topology evidence="1 9">Peripheral membrane protein</topology>
    </subcellularLocation>
</comment>
<dbReference type="Proteomes" id="UP001222027">
    <property type="component" value="Unassembled WGS sequence"/>
</dbReference>
<evidence type="ECO:0000256" key="8">
    <source>
        <dbReference type="ARBA" id="ARBA00031347"/>
    </source>
</evidence>
<dbReference type="SUPFAM" id="SSF74788">
    <property type="entry name" value="Cullin repeat-like"/>
    <property type="match status" value="1"/>
</dbReference>
<sequence>METETRSRSVGGGGGRGDGQEEVTASSAPALRLLPFAGAAQQHYVSELLSFTLDRLHKEPELLRVDAERIRRQMQEVAVGNYRAFIAAADAVSVIKEQLSGFDKHLDSLITEIPNLTAGCTEFIESAQQILEQRKLNQTLLANHTTLLDLLEIPQLMDTCIRNGNYDEALDLEAFVNKLSKMHAELPVIQALAAEVRKTTQSLLSQLLQKLRTNIQLPECLRIVAHLRRIGVFTESELRLQFLRCRETWLSGILDDLDQRNVYEYLKGMVNCHRMHLFDVVNQYRAIFNNDKSGNEENYDGGLLFSWAMHQIKSHLSTLEVMLPKIAEGGSLSNILDQCMYCAMGLGLVGLDFRGLLPPLFEGAVINLFSKNMRTAVENFQIVLDSHRWVPLPSVGFATNGAMDEGKDDVSPPSVLMEHPPVAVFVNGVSAAMNELRPCAPVSLKYNLAQEVVKGLQAVSDSLVRYNAMRVLRRNESTLFLSLCQAFIEVAYPYCATCFGRCYPNGATLIMEQRGMLDGVSQLLAAIPPPMMKGSRNSLDSKEEKHPTDGAGATMAENGALVNDEEPGSDNRTDQSSTGIVPTDMDMDGK</sequence>
<comment type="caution">
    <text evidence="11">The sequence shown here is derived from an EMBL/GenBank/DDBJ whole genome shotgun (WGS) entry which is preliminary data.</text>
</comment>
<evidence type="ECO:0000313" key="11">
    <source>
        <dbReference type="EMBL" id="KAJ8460875.1"/>
    </source>
</evidence>
<keyword evidence="7 9" id="KW-0472">Membrane</keyword>
<protein>
    <recommendedName>
        <fullName evidence="3 9">Conserved oligomeric Golgi complex subunit 8</fullName>
        <shortName evidence="9">COG complex subunit 8</shortName>
    </recommendedName>
    <alternativeName>
        <fullName evidence="8 9">Component of oligomeric Golgi complex 8</fullName>
    </alternativeName>
</protein>
<dbReference type="PIRSF" id="PIRSF015415">
    <property type="entry name" value="COG8"/>
    <property type="match status" value="1"/>
</dbReference>
<feature type="region of interest" description="Disordered" evidence="10">
    <location>
        <begin position="531"/>
        <end position="590"/>
    </location>
</feature>
<dbReference type="InterPro" id="IPR016159">
    <property type="entry name" value="Cullin_repeat-like_dom_sf"/>
</dbReference>
<dbReference type="GO" id="GO:0000139">
    <property type="term" value="C:Golgi membrane"/>
    <property type="evidence" value="ECO:0007669"/>
    <property type="project" value="UniProtKB-SubCell"/>
</dbReference>
<dbReference type="InterPro" id="IPR016632">
    <property type="entry name" value="COG8_Metazoal_Plant"/>
</dbReference>
<gene>
    <name evidence="11" type="ORF">OPV22_033801</name>
</gene>
<name>A0AAV8Q146_ENSVE</name>
<evidence type="ECO:0000256" key="10">
    <source>
        <dbReference type="SAM" id="MobiDB-lite"/>
    </source>
</evidence>
<proteinExistence type="inferred from homology"/>
<evidence type="ECO:0000256" key="5">
    <source>
        <dbReference type="ARBA" id="ARBA00022927"/>
    </source>
</evidence>
<evidence type="ECO:0000256" key="4">
    <source>
        <dbReference type="ARBA" id="ARBA00022448"/>
    </source>
</evidence>
<dbReference type="Pfam" id="PF04124">
    <property type="entry name" value="Dor1"/>
    <property type="match status" value="1"/>
</dbReference>
<evidence type="ECO:0000256" key="1">
    <source>
        <dbReference type="ARBA" id="ARBA00004395"/>
    </source>
</evidence>
<accession>A0AAV8Q146</accession>